<dbReference type="AlphaFoldDB" id="A0A1H7HH82"/>
<protein>
    <submittedName>
        <fullName evidence="2">Uncharacterized protein</fullName>
    </submittedName>
</protein>
<evidence type="ECO:0000313" key="2">
    <source>
        <dbReference type="EMBL" id="SEK49723.1"/>
    </source>
</evidence>
<dbReference type="EMBL" id="FOBB01000001">
    <property type="protein sequence ID" value="SEK49723.1"/>
    <property type="molecule type" value="Genomic_DNA"/>
</dbReference>
<accession>A0A1H7HH82</accession>
<evidence type="ECO:0000313" key="3">
    <source>
        <dbReference type="Proteomes" id="UP000198984"/>
    </source>
</evidence>
<sequence>MEKRILGIVLSLLGVVGLIIAAVQFINGTQGTRGVKSIIIFALLGAIFFFSGIGLIKNTKDKPS</sequence>
<dbReference type="RefSeq" id="WP_089906390.1">
    <property type="nucleotide sequence ID" value="NZ_FOBB01000001.1"/>
</dbReference>
<proteinExistence type="predicted"/>
<keyword evidence="1" id="KW-0812">Transmembrane</keyword>
<name>A0A1H7HH82_9BACT</name>
<dbReference type="Proteomes" id="UP000198984">
    <property type="component" value="Unassembled WGS sequence"/>
</dbReference>
<reference evidence="2 3" key="1">
    <citation type="submission" date="2016-10" db="EMBL/GenBank/DDBJ databases">
        <authorList>
            <person name="de Groot N.N."/>
        </authorList>
    </citation>
    <scope>NUCLEOTIDE SEQUENCE [LARGE SCALE GENOMIC DNA]</scope>
    <source>
        <strain evidence="2 3">DSM 21039</strain>
    </source>
</reference>
<keyword evidence="3" id="KW-1185">Reference proteome</keyword>
<dbReference type="STRING" id="573321.SAMN04488505_101307"/>
<evidence type="ECO:0000256" key="1">
    <source>
        <dbReference type="SAM" id="Phobius"/>
    </source>
</evidence>
<organism evidence="2 3">
    <name type="scientific">Chitinophaga rupis</name>
    <dbReference type="NCBI Taxonomy" id="573321"/>
    <lineage>
        <taxon>Bacteria</taxon>
        <taxon>Pseudomonadati</taxon>
        <taxon>Bacteroidota</taxon>
        <taxon>Chitinophagia</taxon>
        <taxon>Chitinophagales</taxon>
        <taxon>Chitinophagaceae</taxon>
        <taxon>Chitinophaga</taxon>
    </lineage>
</organism>
<feature type="transmembrane region" description="Helical" evidence="1">
    <location>
        <begin position="37"/>
        <end position="56"/>
    </location>
</feature>
<gene>
    <name evidence="2" type="ORF">SAMN04488505_101307</name>
</gene>
<keyword evidence="1" id="KW-0472">Membrane</keyword>
<keyword evidence="1" id="KW-1133">Transmembrane helix</keyword>